<dbReference type="CDD" id="cd17631">
    <property type="entry name" value="FACL_FadD13-like"/>
    <property type="match status" value="1"/>
</dbReference>
<dbReference type="Gene3D" id="3.30.300.30">
    <property type="match status" value="1"/>
</dbReference>
<organism evidence="5 6">
    <name type="scientific">Quisquiliibacterium transsilvanicum</name>
    <dbReference type="NCBI Taxonomy" id="1549638"/>
    <lineage>
        <taxon>Bacteria</taxon>
        <taxon>Pseudomonadati</taxon>
        <taxon>Pseudomonadota</taxon>
        <taxon>Betaproteobacteria</taxon>
        <taxon>Burkholderiales</taxon>
        <taxon>Burkholderiaceae</taxon>
        <taxon>Quisquiliibacterium</taxon>
    </lineage>
</organism>
<evidence type="ECO:0000256" key="1">
    <source>
        <dbReference type="ARBA" id="ARBA00006432"/>
    </source>
</evidence>
<dbReference type="InterPro" id="IPR042099">
    <property type="entry name" value="ANL_N_sf"/>
</dbReference>
<feature type="domain" description="AMP-dependent synthetase/ligase" evidence="3">
    <location>
        <begin position="29"/>
        <end position="391"/>
    </location>
</feature>
<dbReference type="InterPro" id="IPR045851">
    <property type="entry name" value="AMP-bd_C_sf"/>
</dbReference>
<evidence type="ECO:0000256" key="2">
    <source>
        <dbReference type="ARBA" id="ARBA00022598"/>
    </source>
</evidence>
<dbReference type="Proteomes" id="UP000532440">
    <property type="component" value="Unassembled WGS sequence"/>
</dbReference>
<dbReference type="Gene3D" id="3.40.50.12780">
    <property type="entry name" value="N-terminal domain of ligase-like"/>
    <property type="match status" value="1"/>
</dbReference>
<dbReference type="RefSeq" id="WP_183964596.1">
    <property type="nucleotide sequence ID" value="NZ_BAABEW010000010.1"/>
</dbReference>
<protein>
    <submittedName>
        <fullName evidence="5">Fatty-acyl-CoA synthase</fullName>
        <ecNumber evidence="5">6.2.1.-</ecNumber>
    </submittedName>
</protein>
<evidence type="ECO:0000313" key="5">
    <source>
        <dbReference type="EMBL" id="MBB5270842.1"/>
    </source>
</evidence>
<name>A0A7W8HEW6_9BURK</name>
<proteinExistence type="inferred from homology"/>
<dbReference type="FunFam" id="3.30.300.30:FF:000008">
    <property type="entry name" value="2,3-dihydroxybenzoate-AMP ligase"/>
    <property type="match status" value="1"/>
</dbReference>
<keyword evidence="2 5" id="KW-0436">Ligase</keyword>
<dbReference type="InterPro" id="IPR050237">
    <property type="entry name" value="ATP-dep_AMP-bd_enzyme"/>
</dbReference>
<dbReference type="InterPro" id="IPR020845">
    <property type="entry name" value="AMP-binding_CS"/>
</dbReference>
<keyword evidence="6" id="KW-1185">Reference proteome</keyword>
<dbReference type="SUPFAM" id="SSF56801">
    <property type="entry name" value="Acetyl-CoA synthetase-like"/>
    <property type="match status" value="1"/>
</dbReference>
<evidence type="ECO:0000259" key="4">
    <source>
        <dbReference type="Pfam" id="PF13193"/>
    </source>
</evidence>
<dbReference type="Pfam" id="PF00501">
    <property type="entry name" value="AMP-binding"/>
    <property type="match status" value="1"/>
</dbReference>
<dbReference type="InterPro" id="IPR025110">
    <property type="entry name" value="AMP-bd_C"/>
</dbReference>
<dbReference type="GO" id="GO:0016878">
    <property type="term" value="F:acid-thiol ligase activity"/>
    <property type="evidence" value="ECO:0007669"/>
    <property type="project" value="UniProtKB-ARBA"/>
</dbReference>
<accession>A0A7W8HEW6</accession>
<dbReference type="PROSITE" id="PS00455">
    <property type="entry name" value="AMP_BINDING"/>
    <property type="match status" value="1"/>
</dbReference>
<comment type="caution">
    <text evidence="5">The sequence shown here is derived from an EMBL/GenBank/DDBJ whole genome shotgun (WGS) entry which is preliminary data.</text>
</comment>
<sequence length="530" mass="56900">MSTPLDLDPFAFGGVPAPRPAIGMGQWFSARASRGAHRPALSFEGRTWRYGELAGEVDRLATVLAEGGLKPGMRLAYLGFNNPMFFVALFATTKLGAVFVPLNFRLTGPELAYIIDDAGAHTLLADSAHHAVLDGVRESLCCRAFWNADGKAADPARWPALADAVAAASPWTAPAAAPAADDVAVIMYTSGTTGRPKGAMLTHGNFWWNHVAELYTMDVMADDRLLVFAPVFHIGGLNVLTLTTFLKGGHVVLQRHFDPATALAALAEHRISTVFAVPAMLLFMSQQPDFAQADLSALRLIMCGGAPCPEPLLHLYNGRGIAIQQGYGLTETASMVAALTAEYAATKIGSVGHTTLLTQVRLIDSDGGEVTEPLARGEICVRGPNVMRGYWNQPEATRQALGADGWFRTGDIGYRDADGFHYVCDRVKDMIITGGENVYPAEIESVLAGHPAIAEVAVIGAPDAKWGETVVAVVALKPGHTLGLDELQAFAGERLARYKLPRQLQLVDALPRNPTGKILKYKLREERRPA</sequence>
<dbReference type="Pfam" id="PF13193">
    <property type="entry name" value="AMP-binding_C"/>
    <property type="match status" value="1"/>
</dbReference>
<dbReference type="EC" id="6.2.1.-" evidence="5"/>
<reference evidence="5 6" key="1">
    <citation type="submission" date="2020-08" db="EMBL/GenBank/DDBJ databases">
        <title>Genomic Encyclopedia of Type Strains, Phase IV (KMG-IV): sequencing the most valuable type-strain genomes for metagenomic binning, comparative biology and taxonomic classification.</title>
        <authorList>
            <person name="Goeker M."/>
        </authorList>
    </citation>
    <scope>NUCLEOTIDE SEQUENCE [LARGE SCALE GENOMIC DNA]</scope>
    <source>
        <strain evidence="5 6">DSM 29781</strain>
    </source>
</reference>
<dbReference type="InterPro" id="IPR000873">
    <property type="entry name" value="AMP-dep_synth/lig_dom"/>
</dbReference>
<dbReference type="NCBIfam" id="NF004837">
    <property type="entry name" value="PRK06187.1"/>
    <property type="match status" value="1"/>
</dbReference>
<dbReference type="PANTHER" id="PTHR43767:SF1">
    <property type="entry name" value="NONRIBOSOMAL PEPTIDE SYNTHASE PES1 (EUROFUNG)-RELATED"/>
    <property type="match status" value="1"/>
</dbReference>
<comment type="similarity">
    <text evidence="1">Belongs to the ATP-dependent AMP-binding enzyme family.</text>
</comment>
<dbReference type="EMBL" id="JACHGB010000002">
    <property type="protein sequence ID" value="MBB5270842.1"/>
    <property type="molecule type" value="Genomic_DNA"/>
</dbReference>
<dbReference type="PANTHER" id="PTHR43767">
    <property type="entry name" value="LONG-CHAIN-FATTY-ACID--COA LIGASE"/>
    <property type="match status" value="1"/>
</dbReference>
<feature type="domain" description="AMP-binding enzyme C-terminal" evidence="4">
    <location>
        <begin position="442"/>
        <end position="517"/>
    </location>
</feature>
<evidence type="ECO:0000259" key="3">
    <source>
        <dbReference type="Pfam" id="PF00501"/>
    </source>
</evidence>
<evidence type="ECO:0000313" key="6">
    <source>
        <dbReference type="Proteomes" id="UP000532440"/>
    </source>
</evidence>
<gene>
    <name evidence="5" type="ORF">HNQ70_000846</name>
</gene>
<dbReference type="AlphaFoldDB" id="A0A7W8HEW6"/>